<dbReference type="RefSeq" id="WP_040526392.1">
    <property type="nucleotide sequence ID" value="NZ_JACJFM010000207.1"/>
</dbReference>
<name>A0A839IYN4_9GAMM</name>
<proteinExistence type="predicted"/>
<evidence type="ECO:0000313" key="3">
    <source>
        <dbReference type="Proteomes" id="UP000565262"/>
    </source>
</evidence>
<dbReference type="AlphaFoldDB" id="A0A839IYN4"/>
<dbReference type="GO" id="GO:0004803">
    <property type="term" value="F:transposase activity"/>
    <property type="evidence" value="ECO:0007669"/>
    <property type="project" value="InterPro"/>
</dbReference>
<feature type="domain" description="Transposase IS4-like" evidence="1">
    <location>
        <begin position="2"/>
        <end position="64"/>
    </location>
</feature>
<dbReference type="GO" id="GO:0006313">
    <property type="term" value="P:DNA transposition"/>
    <property type="evidence" value="ECO:0007669"/>
    <property type="project" value="InterPro"/>
</dbReference>
<gene>
    <name evidence="2" type="ORF">H4O21_24595</name>
</gene>
<evidence type="ECO:0000259" key="1">
    <source>
        <dbReference type="Pfam" id="PF01609"/>
    </source>
</evidence>
<dbReference type="EMBL" id="JACJFM010000207">
    <property type="protein sequence ID" value="MBB1489790.1"/>
    <property type="molecule type" value="Genomic_DNA"/>
</dbReference>
<feature type="non-terminal residue" evidence="2">
    <location>
        <position position="1"/>
    </location>
</feature>
<protein>
    <submittedName>
        <fullName evidence="2">Transposase</fullName>
    </submittedName>
</protein>
<keyword evidence="3" id="KW-1185">Reference proteome</keyword>
<evidence type="ECO:0000313" key="2">
    <source>
        <dbReference type="EMBL" id="MBB1489790.1"/>
    </source>
</evidence>
<organism evidence="2 3">
    <name type="scientific">Oceanospirillum sediminis</name>
    <dbReference type="NCBI Taxonomy" id="2760088"/>
    <lineage>
        <taxon>Bacteria</taxon>
        <taxon>Pseudomonadati</taxon>
        <taxon>Pseudomonadota</taxon>
        <taxon>Gammaproteobacteria</taxon>
        <taxon>Oceanospirillales</taxon>
        <taxon>Oceanospirillaceae</taxon>
        <taxon>Oceanospirillum</taxon>
    </lineage>
</organism>
<accession>A0A839IYN4</accession>
<dbReference type="GO" id="GO:0003677">
    <property type="term" value="F:DNA binding"/>
    <property type="evidence" value="ECO:0007669"/>
    <property type="project" value="InterPro"/>
</dbReference>
<comment type="caution">
    <text evidence="2">The sequence shown here is derived from an EMBL/GenBank/DDBJ whole genome shotgun (WGS) entry which is preliminary data.</text>
</comment>
<dbReference type="InterPro" id="IPR002559">
    <property type="entry name" value="Transposase_11"/>
</dbReference>
<sequence length="79" mass="9327">LKNTRSKSLKADDKMFNKIISKIRVRIEHVFGFVENSMHGSSLRSIGFDRAVLNTDLTNLTYNLLRYEQVKRLNLKTWR</sequence>
<reference evidence="2 3" key="1">
    <citation type="submission" date="2020-08" db="EMBL/GenBank/DDBJ databases">
        <title>Oceanospirillum sp. nov. isolated from marine sediment.</title>
        <authorList>
            <person name="Ji X."/>
        </authorList>
    </citation>
    <scope>NUCLEOTIDE SEQUENCE [LARGE SCALE GENOMIC DNA]</scope>
    <source>
        <strain evidence="2 3">D5</strain>
    </source>
</reference>
<dbReference type="Proteomes" id="UP000565262">
    <property type="component" value="Unassembled WGS sequence"/>
</dbReference>
<dbReference type="Pfam" id="PF01609">
    <property type="entry name" value="DDE_Tnp_1"/>
    <property type="match status" value="1"/>
</dbReference>